<evidence type="ECO:0000256" key="1">
    <source>
        <dbReference type="ARBA" id="ARBA00000111"/>
    </source>
</evidence>
<evidence type="ECO:0000256" key="10">
    <source>
        <dbReference type="ARBA" id="ARBA00022723"/>
    </source>
</evidence>
<dbReference type="GO" id="GO:0009279">
    <property type="term" value="C:cell outer membrane"/>
    <property type="evidence" value="ECO:0007669"/>
    <property type="project" value="UniProtKB-SubCell"/>
</dbReference>
<evidence type="ECO:0000256" key="21">
    <source>
        <dbReference type="SAM" id="MobiDB-lite"/>
    </source>
</evidence>
<evidence type="ECO:0000256" key="17">
    <source>
        <dbReference type="ARBA" id="ARBA00023237"/>
    </source>
</evidence>
<evidence type="ECO:0000256" key="20">
    <source>
        <dbReference type="RuleBase" id="RU366027"/>
    </source>
</evidence>
<dbReference type="KEGG" id="paur:FGL86_10640"/>
<evidence type="ECO:0000256" key="6">
    <source>
        <dbReference type="ARBA" id="ARBA00013278"/>
    </source>
</evidence>
<keyword evidence="9" id="KW-0812">Transmembrane</keyword>
<protein>
    <recommendedName>
        <fullName evidence="7 20">Phospholipase A1</fullName>
        <ecNumber evidence="5 20">3.1.1.32</ecNumber>
        <ecNumber evidence="6 20">3.1.1.4</ecNumber>
    </recommendedName>
    <alternativeName>
        <fullName evidence="20">Phosphatidylcholine 1-acylhydrolase</fullName>
    </alternativeName>
</protein>
<comment type="catalytic activity">
    <reaction evidence="1 20">
        <text>a 1,2-diacyl-sn-glycero-3-phosphocholine + H2O = a 2-acyl-sn-glycero-3-phosphocholine + a fatty acid + H(+)</text>
        <dbReference type="Rhea" id="RHEA:18689"/>
        <dbReference type="ChEBI" id="CHEBI:15377"/>
        <dbReference type="ChEBI" id="CHEBI:15378"/>
        <dbReference type="ChEBI" id="CHEBI:28868"/>
        <dbReference type="ChEBI" id="CHEBI:57643"/>
        <dbReference type="ChEBI" id="CHEBI:57875"/>
        <dbReference type="EC" id="3.1.1.32"/>
    </reaction>
</comment>
<dbReference type="CDD" id="cd00541">
    <property type="entry name" value="OMPLA"/>
    <property type="match status" value="1"/>
</dbReference>
<keyword evidence="11 20" id="KW-0732">Signal</keyword>
<reference evidence="22 23" key="1">
    <citation type="submission" date="2019-06" db="EMBL/GenBank/DDBJ databases">
        <title>Genome analyses of bacteria isolated from kimchi.</title>
        <authorList>
            <person name="Lee S."/>
            <person name="Ahn S."/>
            <person name="Roh S."/>
        </authorList>
    </citation>
    <scope>NUCLEOTIDE SEQUENCE [LARGE SCALE GENOMIC DNA]</scope>
    <source>
        <strain evidence="22 23">CBA4606</strain>
    </source>
</reference>
<evidence type="ECO:0000256" key="18">
    <source>
        <dbReference type="PIRSR" id="PIRSR603187-1"/>
    </source>
</evidence>
<comment type="cofactor">
    <cofactor evidence="20">
        <name>Ca(2+)</name>
        <dbReference type="ChEBI" id="CHEBI:29108"/>
    </cofactor>
    <text evidence="20">Binds 1 Ca(2+) ion per monomer. In the dimeric form the Ca(2+) is bound by different amino acids with binding of each Ca(2+) shared with ligands coming from each monomer. The Ca(2+) ion may have a role in catalysis.</text>
</comment>
<evidence type="ECO:0000256" key="11">
    <source>
        <dbReference type="ARBA" id="ARBA00022729"/>
    </source>
</evidence>
<keyword evidence="13 19" id="KW-0106">Calcium</keyword>
<evidence type="ECO:0000256" key="5">
    <source>
        <dbReference type="ARBA" id="ARBA00013179"/>
    </source>
</evidence>
<dbReference type="Gene3D" id="2.40.230.10">
    <property type="entry name" value="Phospholipase A1"/>
    <property type="match status" value="1"/>
</dbReference>
<dbReference type="RefSeq" id="WP_147184539.1">
    <property type="nucleotide sequence ID" value="NZ_CP042382.1"/>
</dbReference>
<feature type="active site" description="Proton acceptor" evidence="18">
    <location>
        <position position="190"/>
    </location>
</feature>
<accession>A0A5B8SXF3</accession>
<keyword evidence="23" id="KW-1185">Reference proteome</keyword>
<dbReference type="EC" id="3.1.1.32" evidence="5 20"/>
<dbReference type="Pfam" id="PF02253">
    <property type="entry name" value="PLA1"/>
    <property type="match status" value="1"/>
</dbReference>
<feature type="active site" description="Nucleophile" evidence="18">
    <location>
        <position position="192"/>
    </location>
</feature>
<dbReference type="AlphaFoldDB" id="A0A5B8SXF3"/>
<organism evidence="22 23">
    <name type="scientific">Pistricoccus aurantiacus</name>
    <dbReference type="NCBI Taxonomy" id="1883414"/>
    <lineage>
        <taxon>Bacteria</taxon>
        <taxon>Pseudomonadati</taxon>
        <taxon>Pseudomonadota</taxon>
        <taxon>Gammaproteobacteria</taxon>
        <taxon>Oceanospirillales</taxon>
        <taxon>Halomonadaceae</taxon>
        <taxon>Pistricoccus</taxon>
    </lineage>
</organism>
<keyword evidence="8" id="KW-1134">Transmembrane beta strand</keyword>
<evidence type="ECO:0000256" key="3">
    <source>
        <dbReference type="ARBA" id="ARBA00010525"/>
    </source>
</evidence>
<feature type="compositionally biased region" description="Basic and acidic residues" evidence="21">
    <location>
        <begin position="52"/>
        <end position="62"/>
    </location>
</feature>
<dbReference type="EMBL" id="CP042382">
    <property type="protein sequence ID" value="QEA39488.1"/>
    <property type="molecule type" value="Genomic_DNA"/>
</dbReference>
<keyword evidence="14 20" id="KW-0442">Lipid degradation</keyword>
<keyword evidence="10 19" id="KW-0479">Metal-binding</keyword>
<evidence type="ECO:0000256" key="8">
    <source>
        <dbReference type="ARBA" id="ARBA00022452"/>
    </source>
</evidence>
<evidence type="ECO:0000256" key="9">
    <source>
        <dbReference type="ARBA" id="ARBA00022692"/>
    </source>
</evidence>
<dbReference type="PRINTS" id="PR01486">
    <property type="entry name" value="PHPHLIPASEA1"/>
</dbReference>
<keyword evidence="16" id="KW-0472">Membrane</keyword>
<feature type="binding site" description="in dimeric form" evidence="19">
    <location>
        <position position="200"/>
    </location>
    <ligand>
        <name>Ca(2+)</name>
        <dbReference type="ChEBI" id="CHEBI:29108"/>
        <label>1</label>
    </ligand>
</feature>
<comment type="similarity">
    <text evidence="3 20">Belongs to the phospholipase A1 family.</text>
</comment>
<evidence type="ECO:0000256" key="13">
    <source>
        <dbReference type="ARBA" id="ARBA00022837"/>
    </source>
</evidence>
<dbReference type="GO" id="GO:0004623">
    <property type="term" value="F:phospholipase A2 activity"/>
    <property type="evidence" value="ECO:0007669"/>
    <property type="project" value="UniProtKB-EC"/>
</dbReference>
<evidence type="ECO:0000256" key="7">
    <source>
        <dbReference type="ARBA" id="ARBA00021726"/>
    </source>
</evidence>
<evidence type="ECO:0000313" key="23">
    <source>
        <dbReference type="Proteomes" id="UP000321272"/>
    </source>
</evidence>
<comment type="function">
    <text evidence="20">Hydrolysis of phosphatidylcholine with phospholipase A2 (EC 3.1.1.4) and phospholipase A1 (EC 3.1.1.32) activities.</text>
</comment>
<feature type="signal peptide" evidence="20">
    <location>
        <begin position="1"/>
        <end position="25"/>
    </location>
</feature>
<feature type="binding site" description="in dimeric form" evidence="19">
    <location>
        <position position="195"/>
    </location>
    <ligand>
        <name>Ca(2+)</name>
        <dbReference type="ChEBI" id="CHEBI:29108"/>
        <label>1</label>
    </ligand>
</feature>
<evidence type="ECO:0000256" key="2">
    <source>
        <dbReference type="ARBA" id="ARBA00001604"/>
    </source>
</evidence>
<evidence type="ECO:0000256" key="19">
    <source>
        <dbReference type="PIRSR" id="PIRSR603187-2"/>
    </source>
</evidence>
<dbReference type="PANTHER" id="PTHR40457:SF1">
    <property type="entry name" value="PHOSPHOLIPASE A1"/>
    <property type="match status" value="1"/>
</dbReference>
<name>A0A5B8SXF3_9GAMM</name>
<keyword evidence="17 20" id="KW-0998">Cell outer membrane</keyword>
<evidence type="ECO:0000256" key="14">
    <source>
        <dbReference type="ARBA" id="ARBA00022963"/>
    </source>
</evidence>
<evidence type="ECO:0000256" key="12">
    <source>
        <dbReference type="ARBA" id="ARBA00022801"/>
    </source>
</evidence>
<feature type="binding site" description="in dimeric form" evidence="19">
    <location>
        <position position="235"/>
    </location>
    <ligand>
        <name>Ca(2+)</name>
        <dbReference type="ChEBI" id="CHEBI:29108"/>
        <label>1</label>
    </ligand>
</feature>
<dbReference type="Proteomes" id="UP000321272">
    <property type="component" value="Chromosome"/>
</dbReference>
<comment type="catalytic activity">
    <reaction evidence="2 20">
        <text>a 1,2-diacyl-sn-glycero-3-phosphocholine + H2O = a 1-acyl-sn-glycero-3-phosphocholine + a fatty acid + H(+)</text>
        <dbReference type="Rhea" id="RHEA:15801"/>
        <dbReference type="ChEBI" id="CHEBI:15377"/>
        <dbReference type="ChEBI" id="CHEBI:15378"/>
        <dbReference type="ChEBI" id="CHEBI:28868"/>
        <dbReference type="ChEBI" id="CHEBI:57643"/>
        <dbReference type="ChEBI" id="CHEBI:58168"/>
        <dbReference type="EC" id="3.1.1.4"/>
    </reaction>
</comment>
<feature type="region of interest" description="Disordered" evidence="21">
    <location>
        <begin position="35"/>
        <end position="62"/>
    </location>
</feature>
<dbReference type="OrthoDB" id="188433at2"/>
<comment type="subunit">
    <text evidence="4 20">Homodimer; dimerization is reversible, and the dimeric form is the active one.</text>
</comment>
<sequence>MKMPQGLKAFAIGLSLLSLSGVALADNALTQTPTTIEATAPGVDSDEQQTQQRREEPQALNEARERRALERASARNPFSITTYRRNYLLPITYNFNPDEQAFREISNENVGNAEVKFQFSAKFNLAKDLFGNNGDLYFAYTQRSWWQAYNSEASSPFRETNFEPEVFLSFDNNFSWLGWTNTYNRIALNHQSNGRSDPLSRSWNRLYVEGTFQKGDWAVVIAPHWRIPESDDEDDNPDIERYVGYGDITVARRLFDDQEATLTWRGNPRTGYMGVGADYSWPLFNSVRGYIQYYYGYGESLVDYNHRNNRLGIGFSINPFFPRRP</sequence>
<comment type="subcellular location">
    <subcellularLocation>
        <location evidence="20">Cell outer membrane</location>
        <topology evidence="20">Multi-pass membrane protein</topology>
    </subcellularLocation>
    <text evidence="20">One of the very few enzymes located there.</text>
</comment>
<dbReference type="GO" id="GO:0016042">
    <property type="term" value="P:lipid catabolic process"/>
    <property type="evidence" value="ECO:0007669"/>
    <property type="project" value="UniProtKB-KW"/>
</dbReference>
<dbReference type="InterPro" id="IPR036541">
    <property type="entry name" value="PLipase_A1_sf"/>
</dbReference>
<evidence type="ECO:0000313" key="22">
    <source>
        <dbReference type="EMBL" id="QEA39488.1"/>
    </source>
</evidence>
<dbReference type="GO" id="GO:0008970">
    <property type="term" value="F:phospholipase A1 activity"/>
    <property type="evidence" value="ECO:0007669"/>
    <property type="project" value="UniProtKB-EC"/>
</dbReference>
<feature type="chain" id="PRO_5023159390" description="Phospholipase A1" evidence="20">
    <location>
        <begin position="26"/>
        <end position="325"/>
    </location>
</feature>
<dbReference type="GO" id="GO:0005509">
    <property type="term" value="F:calcium ion binding"/>
    <property type="evidence" value="ECO:0007669"/>
    <property type="project" value="TreeGrafter"/>
</dbReference>
<evidence type="ECO:0000256" key="15">
    <source>
        <dbReference type="ARBA" id="ARBA00023098"/>
    </source>
</evidence>
<dbReference type="PANTHER" id="PTHR40457">
    <property type="entry name" value="PHOSPHOLIPASE A1"/>
    <property type="match status" value="1"/>
</dbReference>
<dbReference type="EC" id="3.1.1.4" evidence="6 20"/>
<evidence type="ECO:0000256" key="4">
    <source>
        <dbReference type="ARBA" id="ARBA00011702"/>
    </source>
</evidence>
<evidence type="ECO:0000256" key="16">
    <source>
        <dbReference type="ARBA" id="ARBA00023136"/>
    </source>
</evidence>
<keyword evidence="15 20" id="KW-0443">Lipid metabolism</keyword>
<keyword evidence="12 20" id="KW-0378">Hydrolase</keyword>
<proteinExistence type="inferred from homology"/>
<gene>
    <name evidence="22" type="ORF">FGL86_10640</name>
</gene>
<dbReference type="InterPro" id="IPR003187">
    <property type="entry name" value="PLipase_A1"/>
</dbReference>
<feature type="binding site" description="in dimeric form" evidence="19">
    <location>
        <position position="154"/>
    </location>
    <ligand>
        <name>Ca(2+)</name>
        <dbReference type="ChEBI" id="CHEBI:29108"/>
        <label>1</label>
    </ligand>
</feature>
<dbReference type="SUPFAM" id="SSF56931">
    <property type="entry name" value="Outer membrane phospholipase A (OMPLA)"/>
    <property type="match status" value="1"/>
</dbReference>